<dbReference type="PROSITE" id="PS01062">
    <property type="entry name" value="HMG_COA_LYASE"/>
    <property type="match status" value="1"/>
</dbReference>
<dbReference type="GO" id="GO:0046951">
    <property type="term" value="P:ketone body biosynthetic process"/>
    <property type="evidence" value="ECO:0007669"/>
    <property type="project" value="TreeGrafter"/>
</dbReference>
<dbReference type="PANTHER" id="PTHR42738">
    <property type="entry name" value="HYDROXYMETHYLGLUTARYL-COA LYASE"/>
    <property type="match status" value="1"/>
</dbReference>
<dbReference type="GO" id="GO:0046872">
    <property type="term" value="F:metal ion binding"/>
    <property type="evidence" value="ECO:0007669"/>
    <property type="project" value="UniProtKB-KW"/>
</dbReference>
<evidence type="ECO:0000313" key="8">
    <source>
        <dbReference type="EMBL" id="PKY00532.1"/>
    </source>
</evidence>
<evidence type="ECO:0000313" key="9">
    <source>
        <dbReference type="Proteomes" id="UP000234254"/>
    </source>
</evidence>
<protein>
    <recommendedName>
        <fullName evidence="3">hydroxymethylglutaryl-CoA lyase</fullName>
        <ecNumber evidence="3">4.1.3.4</ecNumber>
    </recommendedName>
</protein>
<dbReference type="Gene3D" id="3.20.20.70">
    <property type="entry name" value="Aldolase class I"/>
    <property type="match status" value="1"/>
</dbReference>
<dbReference type="CDD" id="cd07938">
    <property type="entry name" value="DRE_TIM_HMGL"/>
    <property type="match status" value="1"/>
</dbReference>
<dbReference type="GO" id="GO:0004419">
    <property type="term" value="F:hydroxymethylglutaryl-CoA lyase activity"/>
    <property type="evidence" value="ECO:0007669"/>
    <property type="project" value="UniProtKB-EC"/>
</dbReference>
<sequence>MKIPSAVRLVEVSPRDGLQNIHHHIPTATKTELIRRLHAAGLRTIEVTSVVSPRAIPQLADCRRVLGDAFVQSLLNRDGDDEEKQGTLRLPVLVPNRKGFEVAVEQGVREVAVFVSASEGFSRANVNCGVEEALKRARDVARRASAMGVAVRGYVSCIFADPFDGPTPLTYVLRCVRELLAMGCYEVSLGDTLGVGTPDQVRSLITYLVEHDIPTSRLAGHFHDTYHTGAMNVWEAYLCGLRVFDSSVAGLGGCPYAPGSKGNVATETLVDMFHAAGVETGVDVARLRETGRWIAGRVSASAASSEELKELPHVQSRKEREDSNVRSEGILQFDGEGGMSMAARMGREVDWMCVLKTVLGR</sequence>
<evidence type="ECO:0000256" key="1">
    <source>
        <dbReference type="ARBA" id="ARBA00005143"/>
    </source>
</evidence>
<keyword evidence="5" id="KW-0456">Lyase</keyword>
<dbReference type="Proteomes" id="UP000234254">
    <property type="component" value="Unassembled WGS sequence"/>
</dbReference>
<evidence type="ECO:0000256" key="6">
    <source>
        <dbReference type="ARBA" id="ARBA00049877"/>
    </source>
</evidence>
<evidence type="ECO:0000259" key="7">
    <source>
        <dbReference type="PROSITE" id="PS50991"/>
    </source>
</evidence>
<dbReference type="OrthoDB" id="10253869at2759"/>
<dbReference type="UniPathway" id="UPA00896">
    <property type="reaction ID" value="UER00863"/>
</dbReference>
<name>A0A2I1CSC6_ASPC2</name>
<comment type="caution">
    <text evidence="8">The sequence shown here is derived from an EMBL/GenBank/DDBJ whole genome shotgun (WGS) entry which is preliminary data.</text>
</comment>
<dbReference type="RefSeq" id="XP_024689126.1">
    <property type="nucleotide sequence ID" value="XM_024837803.1"/>
</dbReference>
<accession>A0A2I1CSC6</accession>
<dbReference type="VEuPathDB" id="FungiDB:P168DRAFT_293418"/>
<dbReference type="EC" id="4.1.3.4" evidence="3"/>
<dbReference type="InterPro" id="IPR000891">
    <property type="entry name" value="PYR_CT"/>
</dbReference>
<dbReference type="InterPro" id="IPR043594">
    <property type="entry name" value="HMGL"/>
</dbReference>
<dbReference type="InterPro" id="IPR000138">
    <property type="entry name" value="HMG_CoA_lyase_AS"/>
</dbReference>
<dbReference type="SUPFAM" id="SSF51569">
    <property type="entry name" value="Aldolase"/>
    <property type="match status" value="1"/>
</dbReference>
<dbReference type="GeneID" id="36545327"/>
<comment type="similarity">
    <text evidence="2">Belongs to the HMG-CoA lyase family.</text>
</comment>
<evidence type="ECO:0000256" key="3">
    <source>
        <dbReference type="ARBA" id="ARBA00012910"/>
    </source>
</evidence>
<dbReference type="PANTHER" id="PTHR42738:SF17">
    <property type="entry name" value="HYDROXYMETHYLGLUTARYL-COA LYASE"/>
    <property type="match status" value="1"/>
</dbReference>
<comment type="catalytic activity">
    <reaction evidence="6">
        <text>(3S)-3-hydroxy-3-methylglutaryl-CoA = acetoacetate + acetyl-CoA</text>
        <dbReference type="Rhea" id="RHEA:24404"/>
        <dbReference type="ChEBI" id="CHEBI:13705"/>
        <dbReference type="ChEBI" id="CHEBI:43074"/>
        <dbReference type="ChEBI" id="CHEBI:57288"/>
        <dbReference type="EC" id="4.1.3.4"/>
    </reaction>
</comment>
<comment type="pathway">
    <text evidence="1">Metabolic intermediate metabolism; (S)-3-hydroxy-3-methylglutaryl-CoA degradation; acetoacetate from (S)-3-hydroxy-3-methylglutaryl-CoA: step 1/1.</text>
</comment>
<evidence type="ECO:0000256" key="2">
    <source>
        <dbReference type="ARBA" id="ARBA00009405"/>
    </source>
</evidence>
<dbReference type="Pfam" id="PF00682">
    <property type="entry name" value="HMGL-like"/>
    <property type="match status" value="1"/>
</dbReference>
<dbReference type="EMBL" id="MSFM01000014">
    <property type="protein sequence ID" value="PKY00532.1"/>
    <property type="molecule type" value="Genomic_DNA"/>
</dbReference>
<keyword evidence="9" id="KW-1185">Reference proteome</keyword>
<dbReference type="NCBIfam" id="NF004283">
    <property type="entry name" value="PRK05692.1"/>
    <property type="match status" value="1"/>
</dbReference>
<dbReference type="GO" id="GO:0006552">
    <property type="term" value="P:L-leucine catabolic process"/>
    <property type="evidence" value="ECO:0007669"/>
    <property type="project" value="TreeGrafter"/>
</dbReference>
<dbReference type="InterPro" id="IPR013785">
    <property type="entry name" value="Aldolase_TIM"/>
</dbReference>
<dbReference type="FunFam" id="3.20.20.70:FF:000071">
    <property type="entry name" value="Hydroxymethylglutaryl-CoA lyase"/>
    <property type="match status" value="1"/>
</dbReference>
<organism evidence="8 9">
    <name type="scientific">Aspergillus campestris (strain IBT 28561)</name>
    <dbReference type="NCBI Taxonomy" id="1392248"/>
    <lineage>
        <taxon>Eukaryota</taxon>
        <taxon>Fungi</taxon>
        <taxon>Dikarya</taxon>
        <taxon>Ascomycota</taxon>
        <taxon>Pezizomycotina</taxon>
        <taxon>Eurotiomycetes</taxon>
        <taxon>Eurotiomycetidae</taxon>
        <taxon>Eurotiales</taxon>
        <taxon>Aspergillaceae</taxon>
        <taxon>Aspergillus</taxon>
        <taxon>Aspergillus subgen. Circumdati</taxon>
    </lineage>
</organism>
<reference evidence="8" key="1">
    <citation type="submission" date="2016-12" db="EMBL/GenBank/DDBJ databases">
        <title>The genomes of Aspergillus section Nigri reveals drivers in fungal speciation.</title>
        <authorList>
            <consortium name="DOE Joint Genome Institute"/>
            <person name="Vesth T.C."/>
            <person name="Nybo J."/>
            <person name="Theobald S."/>
            <person name="Brandl J."/>
            <person name="Frisvad J.C."/>
            <person name="Nielsen K.F."/>
            <person name="Lyhne E.K."/>
            <person name="Kogle M.E."/>
            <person name="Kuo A."/>
            <person name="Riley R."/>
            <person name="Clum A."/>
            <person name="Nolan M."/>
            <person name="Lipzen A."/>
            <person name="Salamov A."/>
            <person name="Henrissat B."/>
            <person name="Wiebenga A."/>
            <person name="De vries R.P."/>
            <person name="Grigoriev I.V."/>
            <person name="Mortensen U.H."/>
            <person name="Andersen M.R."/>
            <person name="Baker S.E."/>
        </authorList>
    </citation>
    <scope>NUCLEOTIDE SEQUENCE</scope>
    <source>
        <strain evidence="8">IBT 28561</strain>
    </source>
</reference>
<evidence type="ECO:0000256" key="4">
    <source>
        <dbReference type="ARBA" id="ARBA00022723"/>
    </source>
</evidence>
<evidence type="ECO:0000256" key="5">
    <source>
        <dbReference type="ARBA" id="ARBA00023239"/>
    </source>
</evidence>
<proteinExistence type="inferred from homology"/>
<dbReference type="PROSITE" id="PS50991">
    <property type="entry name" value="PYR_CT"/>
    <property type="match status" value="1"/>
</dbReference>
<gene>
    <name evidence="8" type="ORF">P168DRAFT_293418</name>
</gene>
<dbReference type="AlphaFoldDB" id="A0A2I1CSC6"/>
<feature type="domain" description="Pyruvate carboxyltransferase" evidence="7">
    <location>
        <begin position="7"/>
        <end position="288"/>
    </location>
</feature>
<keyword evidence="4" id="KW-0479">Metal-binding</keyword>